<proteinExistence type="predicted"/>
<name>A0A1Q2YGU7_9ASCO</name>
<feature type="domain" description="Helicase C-terminal" evidence="12">
    <location>
        <begin position="964"/>
        <end position="1120"/>
    </location>
</feature>
<evidence type="ECO:0000256" key="4">
    <source>
        <dbReference type="ARBA" id="ARBA00022806"/>
    </source>
</evidence>
<dbReference type="Proteomes" id="UP000186136">
    <property type="component" value="Unassembled WGS sequence"/>
</dbReference>
<evidence type="ECO:0000256" key="3">
    <source>
        <dbReference type="ARBA" id="ARBA00022801"/>
    </source>
</evidence>
<dbReference type="SMART" id="SM00297">
    <property type="entry name" value="BROMO"/>
    <property type="match status" value="1"/>
</dbReference>
<dbReference type="GO" id="GO:0005524">
    <property type="term" value="F:ATP binding"/>
    <property type="evidence" value="ECO:0007669"/>
    <property type="project" value="UniProtKB-KW"/>
</dbReference>
<dbReference type="PROSITE" id="PS51204">
    <property type="entry name" value="HSA"/>
    <property type="match status" value="1"/>
</dbReference>
<dbReference type="InterPro" id="IPR001650">
    <property type="entry name" value="Helicase_C-like"/>
</dbReference>
<dbReference type="SMART" id="SM00487">
    <property type="entry name" value="DEXDc"/>
    <property type="match status" value="1"/>
</dbReference>
<dbReference type="FunFam" id="3.40.50.300:FF:000843">
    <property type="entry name" value="Chromatin structure-remodeling complex subunit snf21"/>
    <property type="match status" value="1"/>
</dbReference>
<dbReference type="PROSITE" id="PS51192">
    <property type="entry name" value="HELICASE_ATP_BIND_1"/>
    <property type="match status" value="1"/>
</dbReference>
<feature type="region of interest" description="Disordered" evidence="9">
    <location>
        <begin position="1254"/>
        <end position="1338"/>
    </location>
</feature>
<reference evidence="14 15" key="1">
    <citation type="submission" date="2016-08" db="EMBL/GenBank/DDBJ databases">
        <title>Whole genome shotgun sequence of Pichia membranifaciens KS47-1.</title>
        <authorList>
            <person name="Konishi M."/>
            <person name="Ishida M."/>
            <person name="Arakawa T."/>
            <person name="Kato Y."/>
            <person name="Horiuchi J."/>
        </authorList>
    </citation>
    <scope>NUCLEOTIDE SEQUENCE [LARGE SCALE GENOMIC DNA]</scope>
    <source>
        <strain evidence="14 15">KS47-1</strain>
    </source>
</reference>
<dbReference type="Gene3D" id="3.40.50.10810">
    <property type="entry name" value="Tandem AAA-ATPase domain"/>
    <property type="match status" value="1"/>
</dbReference>
<comment type="subcellular location">
    <subcellularLocation>
        <location evidence="1">Nucleus</location>
    </subcellularLocation>
</comment>
<evidence type="ECO:0000313" key="14">
    <source>
        <dbReference type="EMBL" id="GAV28769.1"/>
    </source>
</evidence>
<accession>A0A1Q2YGU7</accession>
<dbReference type="SUPFAM" id="SSF47370">
    <property type="entry name" value="Bromodomain"/>
    <property type="match status" value="1"/>
</dbReference>
<dbReference type="GO" id="GO:0006366">
    <property type="term" value="P:transcription by RNA polymerase II"/>
    <property type="evidence" value="ECO:0007669"/>
    <property type="project" value="UniProtKB-ARBA"/>
</dbReference>
<feature type="domain" description="Bromo" evidence="10">
    <location>
        <begin position="1368"/>
        <end position="1438"/>
    </location>
</feature>
<protein>
    <submittedName>
        <fullName evidence="14">Uncharacterized protein</fullName>
    </submittedName>
</protein>
<feature type="region of interest" description="Disordered" evidence="9">
    <location>
        <begin position="1"/>
        <end position="127"/>
    </location>
</feature>
<evidence type="ECO:0000256" key="1">
    <source>
        <dbReference type="ARBA" id="ARBA00004123"/>
    </source>
</evidence>
<dbReference type="SMART" id="SM00490">
    <property type="entry name" value="HELICc"/>
    <property type="match status" value="1"/>
</dbReference>
<dbReference type="Gene3D" id="3.40.50.300">
    <property type="entry name" value="P-loop containing nucleotide triphosphate hydrolases"/>
    <property type="match status" value="1"/>
</dbReference>
<feature type="domain" description="HSA" evidence="13">
    <location>
        <begin position="463"/>
        <end position="544"/>
    </location>
</feature>
<sequence length="1469" mass="165577">MSEQGTTAPLAQAQAPAQTQAPAASPQTAQSTPTSSTADTGANATATTTPTNGNADAAPGTVHLKTNPDSTATSNGVSGTATATHTSSETVPNSLTNGSVKAEAPTGHNINGISNGNSNSNGNLNGAGSMDESGLNAATAAAVAAAVAAANGTANNASLTPQPNSVPDSLETPTPVPVIELPRIPFPTSRPDVEILLNHFAKLENANANPYEKLAILNTLKLVDEKYRASKLNEEKIKESWSSNTESADIGLLQNQLLGLQMLSKDLDLPTELNLEYFKSGNSDITKEINEVLSHAEDDNRKKKIEQQSANNATISLPLDDYDAKAEMLGIIPNKPVVDPRFNVVGLPDMEDSIKLKIDTRIKELENLPANLGSYDFTKFENDLKYSNDKILDNVDQLKVDALIELKGLKLLPLQKQLRNHLLIKAATNTIYHDENLNNYSIFKTWKRTYCVHPKQKVVQTAKLAEKLQQQQQQERKKLVEIIHNENVRKLIEFATNSQNLIAQNQMRRFHLGKALHQFHQQAERDESKKFERTAKQRLQALKANDEEAYIKLLDQTKDKRITHLLKQTNSFLDTLANAVKVQQNESKVLTQLEKGELANNPNAQNEDENREKIDYYEVAHKIKETVDKQPAMLVGGTLKEYQVKGLEWMVSLYNNHLNGILADEMGLGKTIQSIALITYLIEKKTETGKFLIIVPLSTITNWTLEFELWAPDLKTIVYKGSQQQRKELQYQVRSGDFTVLLTTYEYVIRDRPILSKFKWAHMLIDEGHRLKNTGSKLFQTLTTYYHTRNRLILTGTPLQNNLPELWALLNFILPKVFNSVKSFDEWFNTPFANTGHQEKLELSEEESLLIIRRLHKVLRPFLLRRLKKDVAKDLPDKVEKVIKCKFSSLQSRIYKQLLSHNALFVGTGTVGATKAGLKGLNNKIMQLRKACNHPFVFEEVETVVNPDKGTTDLIWRSSGKFELLDRILPKLKRTGHRVLIFFQMTQVMDIMEDYLRFRNLKYMRLDGSTKADDRQDMLKEFNAENSEYFCFLLSTRAGGLGLNLQTADTVIIFDTDWNPHQDLQAQDRAHRIGQKNEVRILRLITSESVEEVILERAHQKLDIDGKVIQAGKFDNKSSAEEQEAFLKRLIEEEKDKANDVEVDNYGDEEINEILARNDNEKIVFDEMDVERAQEDKIRGSNRLMSDDEVPEVFKEDMSVHLEEKEESSGRRIKKRVVYDDGLTEEQWLQAMDNDDDSVEAAIARKRRRIEKLRKTKETRSGSADDSMAENDDMTVGVVDKNNDDAGDDVDVDAAADMPAADDDSDEEVYEEDVPSRKRQRLSRGSTPTIKENGKKASIVSTGKQAPAAWVQRAYSLLDELEKLTDEDGNNVATVFMKLPSRKFYADYYKIIKHVVSLGQMRKQLDTKKLFTWVDFIGEAKQMITNAHTYNEEGSWVIKCADLIDKRMNELISQWDEEDAGVASTSAEA</sequence>
<feature type="compositionally biased region" description="Low complexity" evidence="9">
    <location>
        <begin position="1"/>
        <end position="59"/>
    </location>
</feature>
<keyword evidence="5" id="KW-0067">ATP-binding</keyword>
<dbReference type="GO" id="GO:0016787">
    <property type="term" value="F:hydrolase activity"/>
    <property type="evidence" value="ECO:0007669"/>
    <property type="project" value="UniProtKB-KW"/>
</dbReference>
<keyword evidence="3" id="KW-0378">Hydrolase</keyword>
<dbReference type="InterPro" id="IPR001487">
    <property type="entry name" value="Bromodomain"/>
</dbReference>
<dbReference type="GO" id="GO:0042393">
    <property type="term" value="F:histone binding"/>
    <property type="evidence" value="ECO:0007669"/>
    <property type="project" value="InterPro"/>
</dbReference>
<dbReference type="Pfam" id="PF14619">
    <property type="entry name" value="SnAC"/>
    <property type="match status" value="1"/>
</dbReference>
<evidence type="ECO:0000256" key="8">
    <source>
        <dbReference type="PROSITE-ProRule" id="PRU00035"/>
    </source>
</evidence>
<dbReference type="InterPro" id="IPR049730">
    <property type="entry name" value="SNF2/RAD54-like_C"/>
</dbReference>
<feature type="domain" description="Helicase ATP-binding" evidence="11">
    <location>
        <begin position="651"/>
        <end position="816"/>
    </location>
</feature>
<dbReference type="InterPro" id="IPR014012">
    <property type="entry name" value="HSA_dom"/>
</dbReference>
<dbReference type="InterPro" id="IPR000330">
    <property type="entry name" value="SNF2_N"/>
</dbReference>
<dbReference type="GO" id="GO:0010468">
    <property type="term" value="P:regulation of gene expression"/>
    <property type="evidence" value="ECO:0007669"/>
    <property type="project" value="UniProtKB-ARBA"/>
</dbReference>
<evidence type="ECO:0000259" key="11">
    <source>
        <dbReference type="PROSITE" id="PS51192"/>
    </source>
</evidence>
<dbReference type="GO" id="GO:0004386">
    <property type="term" value="F:helicase activity"/>
    <property type="evidence" value="ECO:0007669"/>
    <property type="project" value="UniProtKB-KW"/>
</dbReference>
<keyword evidence="6 8" id="KW-0103">Bromodomain</keyword>
<dbReference type="Pfam" id="PF00176">
    <property type="entry name" value="SNF2-rel_dom"/>
    <property type="match status" value="1"/>
</dbReference>
<dbReference type="Gene3D" id="1.20.5.170">
    <property type="match status" value="1"/>
</dbReference>
<dbReference type="GO" id="GO:0006302">
    <property type="term" value="P:double-strand break repair"/>
    <property type="evidence" value="ECO:0007669"/>
    <property type="project" value="UniProtKB-ARBA"/>
</dbReference>
<dbReference type="CDD" id="cd17996">
    <property type="entry name" value="DEXHc_SMARCA2_SMARCA4"/>
    <property type="match status" value="1"/>
</dbReference>
<gene>
    <name evidence="14" type="ORF">PMKS-002244</name>
</gene>
<organism evidence="14 15">
    <name type="scientific">Pichia membranifaciens</name>
    <dbReference type="NCBI Taxonomy" id="4926"/>
    <lineage>
        <taxon>Eukaryota</taxon>
        <taxon>Fungi</taxon>
        <taxon>Dikarya</taxon>
        <taxon>Ascomycota</taxon>
        <taxon>Saccharomycotina</taxon>
        <taxon>Pichiomycetes</taxon>
        <taxon>Pichiales</taxon>
        <taxon>Pichiaceae</taxon>
        <taxon>Pichia</taxon>
    </lineage>
</organism>
<dbReference type="PANTHER" id="PTHR10799">
    <property type="entry name" value="SNF2/RAD54 HELICASE FAMILY"/>
    <property type="match status" value="1"/>
</dbReference>
<evidence type="ECO:0000256" key="2">
    <source>
        <dbReference type="ARBA" id="ARBA00022741"/>
    </source>
</evidence>
<dbReference type="Gene3D" id="1.20.920.10">
    <property type="entry name" value="Bromodomain-like"/>
    <property type="match status" value="1"/>
</dbReference>
<evidence type="ECO:0000259" key="13">
    <source>
        <dbReference type="PROSITE" id="PS51204"/>
    </source>
</evidence>
<feature type="compositionally biased region" description="Acidic residues" evidence="9">
    <location>
        <begin position="1285"/>
        <end position="1313"/>
    </location>
</feature>
<keyword evidence="2" id="KW-0547">Nucleotide-binding</keyword>
<dbReference type="EMBL" id="BDGI01000086">
    <property type="protein sequence ID" value="GAV28769.1"/>
    <property type="molecule type" value="Genomic_DNA"/>
</dbReference>
<dbReference type="OrthoDB" id="5857104at2759"/>
<comment type="caution">
    <text evidence="14">The sequence shown here is derived from an EMBL/GenBank/DDBJ whole genome shotgun (WGS) entry which is preliminary data.</text>
</comment>
<dbReference type="PROSITE" id="PS50014">
    <property type="entry name" value="BROMODOMAIN_2"/>
    <property type="match status" value="1"/>
</dbReference>
<dbReference type="InterPro" id="IPR036427">
    <property type="entry name" value="Bromodomain-like_sf"/>
</dbReference>
<dbReference type="InterPro" id="IPR014001">
    <property type="entry name" value="Helicase_ATP-bd"/>
</dbReference>
<evidence type="ECO:0000313" key="15">
    <source>
        <dbReference type="Proteomes" id="UP000186136"/>
    </source>
</evidence>
<dbReference type="GO" id="GO:0006338">
    <property type="term" value="P:chromatin remodeling"/>
    <property type="evidence" value="ECO:0007669"/>
    <property type="project" value="UniProtKB-ARBA"/>
</dbReference>
<dbReference type="Pfam" id="PF00271">
    <property type="entry name" value="Helicase_C"/>
    <property type="match status" value="1"/>
</dbReference>
<keyword evidence="7" id="KW-0539">Nucleus</keyword>
<evidence type="ECO:0000256" key="7">
    <source>
        <dbReference type="ARBA" id="ARBA00023242"/>
    </source>
</evidence>
<evidence type="ECO:0000259" key="10">
    <source>
        <dbReference type="PROSITE" id="PS50014"/>
    </source>
</evidence>
<dbReference type="GO" id="GO:0005634">
    <property type="term" value="C:nucleus"/>
    <property type="evidence" value="ECO:0007669"/>
    <property type="project" value="UniProtKB-SubCell"/>
</dbReference>
<dbReference type="Pfam" id="PF00439">
    <property type="entry name" value="Bromodomain"/>
    <property type="match status" value="1"/>
</dbReference>
<feature type="compositionally biased region" description="Polar residues" evidence="9">
    <location>
        <begin position="67"/>
        <end position="99"/>
    </location>
</feature>
<keyword evidence="4" id="KW-0347">Helicase</keyword>
<dbReference type="CDD" id="cd18793">
    <property type="entry name" value="SF2_C_SNF"/>
    <property type="match status" value="1"/>
</dbReference>
<evidence type="ECO:0000256" key="5">
    <source>
        <dbReference type="ARBA" id="ARBA00022840"/>
    </source>
</evidence>
<evidence type="ECO:0000259" key="12">
    <source>
        <dbReference type="PROSITE" id="PS51194"/>
    </source>
</evidence>
<keyword evidence="15" id="KW-1185">Reference proteome</keyword>
<dbReference type="SMART" id="SM01314">
    <property type="entry name" value="SnAC"/>
    <property type="match status" value="1"/>
</dbReference>
<feature type="compositionally biased region" description="Low complexity" evidence="9">
    <location>
        <begin position="107"/>
        <end position="127"/>
    </location>
</feature>
<dbReference type="InterPro" id="IPR029295">
    <property type="entry name" value="SnAC"/>
</dbReference>
<dbReference type="PROSITE" id="PS51194">
    <property type="entry name" value="HELICASE_CTER"/>
    <property type="match status" value="1"/>
</dbReference>
<dbReference type="InterPro" id="IPR038718">
    <property type="entry name" value="SNF2-like_sf"/>
</dbReference>
<dbReference type="FunFam" id="3.40.50.10810:FF:000008">
    <property type="entry name" value="Chromatin structure-remodeling complex subunit snf21"/>
    <property type="match status" value="1"/>
</dbReference>
<evidence type="ECO:0000256" key="9">
    <source>
        <dbReference type="SAM" id="MobiDB-lite"/>
    </source>
</evidence>
<dbReference type="InterPro" id="IPR027417">
    <property type="entry name" value="P-loop_NTPase"/>
</dbReference>
<dbReference type="SUPFAM" id="SSF52540">
    <property type="entry name" value="P-loop containing nucleoside triphosphate hydrolases"/>
    <property type="match status" value="2"/>
</dbReference>
<evidence type="ECO:0000256" key="6">
    <source>
        <dbReference type="ARBA" id="ARBA00023117"/>
    </source>
</evidence>
<dbReference type="GO" id="GO:0140008">
    <property type="term" value="F:histone H4 reader activity"/>
    <property type="evidence" value="ECO:0007669"/>
    <property type="project" value="UniProtKB-ARBA"/>
</dbReference>